<dbReference type="SUPFAM" id="SSF81383">
    <property type="entry name" value="F-box domain"/>
    <property type="match status" value="1"/>
</dbReference>
<dbReference type="PANTHER" id="PTHR13318:SF190">
    <property type="entry name" value="PARTNER OF PAIRED, ISOFORM B"/>
    <property type="match status" value="1"/>
</dbReference>
<keyword evidence="4" id="KW-1185">Reference proteome</keyword>
<protein>
    <recommendedName>
        <fullName evidence="2">F-box domain-containing protein</fullName>
    </recommendedName>
</protein>
<dbReference type="AlphaFoldDB" id="A0A1X2HYR3"/>
<proteinExistence type="predicted"/>
<dbReference type="InterPro" id="IPR006553">
    <property type="entry name" value="Leu-rich_rpt_Cys-con_subtyp"/>
</dbReference>
<feature type="region of interest" description="Disordered" evidence="1">
    <location>
        <begin position="363"/>
        <end position="387"/>
    </location>
</feature>
<dbReference type="InterPro" id="IPR001810">
    <property type="entry name" value="F-box_dom"/>
</dbReference>
<dbReference type="Gene3D" id="3.80.10.10">
    <property type="entry name" value="Ribonuclease Inhibitor"/>
    <property type="match status" value="2"/>
</dbReference>
<evidence type="ECO:0000256" key="1">
    <source>
        <dbReference type="SAM" id="MobiDB-lite"/>
    </source>
</evidence>
<evidence type="ECO:0000259" key="2">
    <source>
        <dbReference type="Pfam" id="PF12937"/>
    </source>
</evidence>
<evidence type="ECO:0000313" key="3">
    <source>
        <dbReference type="EMBL" id="ORZ05585.1"/>
    </source>
</evidence>
<dbReference type="EMBL" id="MCGE01000043">
    <property type="protein sequence ID" value="ORZ05585.1"/>
    <property type="molecule type" value="Genomic_DNA"/>
</dbReference>
<dbReference type="SMART" id="SM00367">
    <property type="entry name" value="LRR_CC"/>
    <property type="match status" value="3"/>
</dbReference>
<gene>
    <name evidence="3" type="ORF">BCR42DRAFT_427927</name>
</gene>
<name>A0A1X2HYR3_9FUNG</name>
<accession>A0A1X2HYR3</accession>
<dbReference type="GO" id="GO:0031146">
    <property type="term" value="P:SCF-dependent proteasomal ubiquitin-dependent protein catabolic process"/>
    <property type="evidence" value="ECO:0007669"/>
    <property type="project" value="TreeGrafter"/>
</dbReference>
<organism evidence="3 4">
    <name type="scientific">Absidia repens</name>
    <dbReference type="NCBI Taxonomy" id="90262"/>
    <lineage>
        <taxon>Eukaryota</taxon>
        <taxon>Fungi</taxon>
        <taxon>Fungi incertae sedis</taxon>
        <taxon>Mucoromycota</taxon>
        <taxon>Mucoromycotina</taxon>
        <taxon>Mucoromycetes</taxon>
        <taxon>Mucorales</taxon>
        <taxon>Cunninghamellaceae</taxon>
        <taxon>Absidia</taxon>
    </lineage>
</organism>
<sequence length="408" mass="46596">MTRLDHLPSELISLILRHVSKLDCYRCLFVNKSFYKEAMPLFWHDIYIDDDTNFTTMTASLAAMSNALGKCVRRVYIMRKITDDELLTLVQHVPLLKELVIYNENDITDASFMYVPQHVPHLTRLSFDYGAISHLSTTAMGQHWHQLRDLFLIVYDYNMILPVIRGCRALETLVIGKEHVRRMHDFTAHADPVLFKKAHTSIQAILAMPHLTQLSVTGQLYDCKPFLLTPGSSRLTALSLGVCKKITDAMVLALIQSHPSLRSLALRGSPLLTDATLDAIAMHLPQITDVAINYNPRDDKMTHDGLRRLALQCPQLKTLVLTCHQRDVPLFPTLDETSMCMEFVHRLGFHHFYTIGVYHDDDDDGDDDDDHDADDHDVDDDDEQMILSSQAWNPTDSYVCDWETLDSM</sequence>
<dbReference type="OrthoDB" id="5297217at2759"/>
<dbReference type="PANTHER" id="PTHR13318">
    <property type="entry name" value="PARTNER OF PAIRED, ISOFORM B-RELATED"/>
    <property type="match status" value="1"/>
</dbReference>
<dbReference type="InterPro" id="IPR032675">
    <property type="entry name" value="LRR_dom_sf"/>
</dbReference>
<feature type="domain" description="F-box" evidence="2">
    <location>
        <begin position="4"/>
        <end position="48"/>
    </location>
</feature>
<dbReference type="Proteomes" id="UP000193560">
    <property type="component" value="Unassembled WGS sequence"/>
</dbReference>
<dbReference type="Pfam" id="PF12937">
    <property type="entry name" value="F-box-like"/>
    <property type="match status" value="1"/>
</dbReference>
<dbReference type="InterPro" id="IPR036047">
    <property type="entry name" value="F-box-like_dom_sf"/>
</dbReference>
<dbReference type="SUPFAM" id="SSF52047">
    <property type="entry name" value="RNI-like"/>
    <property type="match status" value="1"/>
</dbReference>
<evidence type="ECO:0000313" key="4">
    <source>
        <dbReference type="Proteomes" id="UP000193560"/>
    </source>
</evidence>
<feature type="compositionally biased region" description="Acidic residues" evidence="1">
    <location>
        <begin position="363"/>
        <end position="384"/>
    </location>
</feature>
<reference evidence="3 4" key="1">
    <citation type="submission" date="2016-07" db="EMBL/GenBank/DDBJ databases">
        <title>Pervasive Adenine N6-methylation of Active Genes in Fungi.</title>
        <authorList>
            <consortium name="DOE Joint Genome Institute"/>
            <person name="Mondo S.J."/>
            <person name="Dannebaum R.O."/>
            <person name="Kuo R.C."/>
            <person name="Labutti K."/>
            <person name="Haridas S."/>
            <person name="Kuo A."/>
            <person name="Salamov A."/>
            <person name="Ahrendt S.R."/>
            <person name="Lipzen A."/>
            <person name="Sullivan W."/>
            <person name="Andreopoulos W.B."/>
            <person name="Clum A."/>
            <person name="Lindquist E."/>
            <person name="Daum C."/>
            <person name="Ramamoorthy G.K."/>
            <person name="Gryganskyi A."/>
            <person name="Culley D."/>
            <person name="Magnuson J.K."/>
            <person name="James T.Y."/>
            <person name="O'Malley M.A."/>
            <person name="Stajich J.E."/>
            <person name="Spatafora J.W."/>
            <person name="Visel A."/>
            <person name="Grigoriev I.V."/>
        </authorList>
    </citation>
    <scope>NUCLEOTIDE SEQUENCE [LARGE SCALE GENOMIC DNA]</scope>
    <source>
        <strain evidence="3 4">NRRL 1336</strain>
    </source>
</reference>
<comment type="caution">
    <text evidence="3">The sequence shown here is derived from an EMBL/GenBank/DDBJ whole genome shotgun (WGS) entry which is preliminary data.</text>
</comment>
<dbReference type="GO" id="GO:0019005">
    <property type="term" value="C:SCF ubiquitin ligase complex"/>
    <property type="evidence" value="ECO:0007669"/>
    <property type="project" value="TreeGrafter"/>
</dbReference>